<evidence type="ECO:0000313" key="4">
    <source>
        <dbReference type="EMBL" id="CAB9522996.1"/>
    </source>
</evidence>
<dbReference type="GO" id="GO:0016616">
    <property type="term" value="F:oxidoreductase activity, acting on the CH-OH group of donors, NAD or NADP as acceptor"/>
    <property type="evidence" value="ECO:0007669"/>
    <property type="project" value="TreeGrafter"/>
</dbReference>
<dbReference type="PANTHER" id="PTHR10366">
    <property type="entry name" value="NAD DEPENDENT EPIMERASE/DEHYDRATASE"/>
    <property type="match status" value="1"/>
</dbReference>
<protein>
    <submittedName>
        <fullName evidence="4">Bifunctional dihydroflavonol 4-reductase/flavanone 4-reductase</fullName>
    </submittedName>
</protein>
<dbReference type="SUPFAM" id="SSF51735">
    <property type="entry name" value="NAD(P)-binding Rossmann-fold domains"/>
    <property type="match status" value="1"/>
</dbReference>
<gene>
    <name evidence="4" type="ORF">SEMRO_1364_G266500.1</name>
</gene>
<dbReference type="InterPro" id="IPR050425">
    <property type="entry name" value="NAD(P)_dehydrat-like"/>
</dbReference>
<keyword evidence="5" id="KW-1185">Reference proteome</keyword>
<accession>A0A9N8EKM1</accession>
<dbReference type="InterPro" id="IPR001509">
    <property type="entry name" value="Epimerase_deHydtase"/>
</dbReference>
<proteinExistence type="inferred from homology"/>
<name>A0A9N8EKM1_9STRA</name>
<dbReference type="Pfam" id="PF01370">
    <property type="entry name" value="Epimerase"/>
    <property type="match status" value="1"/>
</dbReference>
<evidence type="ECO:0000256" key="1">
    <source>
        <dbReference type="ARBA" id="ARBA00023002"/>
    </source>
</evidence>
<comment type="caution">
    <text evidence="4">The sequence shown here is derived from an EMBL/GenBank/DDBJ whole genome shotgun (WGS) entry which is preliminary data.</text>
</comment>
<comment type="similarity">
    <text evidence="2">Belongs to the NAD(P)-dependent epimerase/dehydratase family. Dihydroflavonol-4-reductase subfamily.</text>
</comment>
<keyword evidence="1" id="KW-0560">Oxidoreductase</keyword>
<dbReference type="PANTHER" id="PTHR10366:SF564">
    <property type="entry name" value="STEROL-4-ALPHA-CARBOXYLATE 3-DEHYDROGENASE, DECARBOXYLATING"/>
    <property type="match status" value="1"/>
</dbReference>
<dbReference type="Gene3D" id="3.40.50.720">
    <property type="entry name" value="NAD(P)-binding Rossmann-like Domain"/>
    <property type="match status" value="1"/>
</dbReference>
<dbReference type="InterPro" id="IPR036291">
    <property type="entry name" value="NAD(P)-bd_dom_sf"/>
</dbReference>
<feature type="domain" description="NAD-dependent epimerase/dehydratase" evidence="3">
    <location>
        <begin position="2"/>
        <end position="185"/>
    </location>
</feature>
<evidence type="ECO:0000259" key="3">
    <source>
        <dbReference type="Pfam" id="PF01370"/>
    </source>
</evidence>
<dbReference type="AlphaFoldDB" id="A0A9N8EKM1"/>
<evidence type="ECO:0000256" key="2">
    <source>
        <dbReference type="ARBA" id="ARBA00023445"/>
    </source>
</evidence>
<dbReference type="OrthoDB" id="2735536at2759"/>
<organism evidence="4 5">
    <name type="scientific">Seminavis robusta</name>
    <dbReference type="NCBI Taxonomy" id="568900"/>
    <lineage>
        <taxon>Eukaryota</taxon>
        <taxon>Sar</taxon>
        <taxon>Stramenopiles</taxon>
        <taxon>Ochrophyta</taxon>
        <taxon>Bacillariophyta</taxon>
        <taxon>Bacillariophyceae</taxon>
        <taxon>Bacillariophycidae</taxon>
        <taxon>Naviculales</taxon>
        <taxon>Naviculaceae</taxon>
        <taxon>Seminavis</taxon>
    </lineage>
</organism>
<reference evidence="4" key="1">
    <citation type="submission" date="2020-06" db="EMBL/GenBank/DDBJ databases">
        <authorList>
            <consortium name="Plant Systems Biology data submission"/>
        </authorList>
    </citation>
    <scope>NUCLEOTIDE SEQUENCE</scope>
    <source>
        <strain evidence="4">D6</strain>
    </source>
</reference>
<dbReference type="Proteomes" id="UP001153069">
    <property type="component" value="Unassembled WGS sequence"/>
</dbReference>
<evidence type="ECO:0000313" key="5">
    <source>
        <dbReference type="Proteomes" id="UP001153069"/>
    </source>
</evidence>
<sequence>MELLQRGHHVRATVRDPSKASYLRTFPNAETHLEIAALDLNEREVQVYQALLKGGIDWIFHVAAPFVDYLPQSDATIDMAVQSMTLLLQAAAQQESVSQVVYTGSDAAMVFGYSDNPVKADPNYIFTEDDWTNVTSTGAMTDYAKMKTPTELAAWEFVEKNTPNFRFSSLLPSYILGPLVSNTVTSSKRVVYEIMTGTYPGAHFRAAMQKEAPSDSRWANQRRRFLLTRKKGRDIYFPEIAAILKEHFGPMGYPISTWHIPKWVLWIVSLFDSEMAVMSQTLGVGENYDNIKSIEVLGMTYRTNATEMVLDTAHTMIQQGLIPKKEGYQAHSVSGSDE</sequence>
<dbReference type="EMBL" id="CAICTM010001362">
    <property type="protein sequence ID" value="CAB9522996.1"/>
    <property type="molecule type" value="Genomic_DNA"/>
</dbReference>